<dbReference type="AlphaFoldDB" id="A0ABD6AY51"/>
<dbReference type="EMBL" id="JBHUDC010000008">
    <property type="protein sequence ID" value="MFD1514669.1"/>
    <property type="molecule type" value="Genomic_DNA"/>
</dbReference>
<protein>
    <submittedName>
        <fullName evidence="1">DUF726 domain-containing protein</fullName>
    </submittedName>
</protein>
<reference evidence="1 2" key="1">
    <citation type="journal article" date="2019" name="Int. J. Syst. Evol. Microbiol.">
        <title>The Global Catalogue of Microorganisms (GCM) 10K type strain sequencing project: providing services to taxonomists for standard genome sequencing and annotation.</title>
        <authorList>
            <consortium name="The Broad Institute Genomics Platform"/>
            <consortium name="The Broad Institute Genome Sequencing Center for Infectious Disease"/>
            <person name="Wu L."/>
            <person name="Ma J."/>
        </authorList>
    </citation>
    <scope>NUCLEOTIDE SEQUENCE [LARGE SCALE GENOMIC DNA]</scope>
    <source>
        <strain evidence="1 2">CGMCC 1.12563</strain>
    </source>
</reference>
<dbReference type="Gene3D" id="3.40.50.1820">
    <property type="entry name" value="alpha/beta hydrolase"/>
    <property type="match status" value="1"/>
</dbReference>
<evidence type="ECO:0000313" key="2">
    <source>
        <dbReference type="Proteomes" id="UP001597187"/>
    </source>
</evidence>
<name>A0ABD6AY51_9EURY</name>
<sequence length="293" mass="31346">MSDNEWSRRRYLTTTAVAGLGVAGLSGTALAGGKGGDGGKTAPSDFPRVTTRGHFDITWYGSVRLEDGYSATDYDTAGDFSGVFGGDELLVFVHGWLNDEQGGLDTCYTGVTNLGIEGYDSPGVGYLYDADTGVTQWWNATEIAERNGHKLAAFVYNVRQQYPDTAVRFVAHSLGARVVLEAVKTLDAWGLSDALASVSLLGGAADNDSVATDGEYGPALERSVGSVANFWKSDDSVLNGLYTTAEFDSAVGEEGCEGTPPSNYEDVNVDYVPDHYSYYYEDDGCLSEVVPRF</sequence>
<accession>A0ABD6AY51</accession>
<gene>
    <name evidence="1" type="ORF">ACFSBT_15420</name>
</gene>
<evidence type="ECO:0000313" key="1">
    <source>
        <dbReference type="EMBL" id="MFD1514669.1"/>
    </source>
</evidence>
<dbReference type="InterPro" id="IPR029058">
    <property type="entry name" value="AB_hydrolase_fold"/>
</dbReference>
<proteinExistence type="predicted"/>
<dbReference type="SUPFAM" id="SSF53474">
    <property type="entry name" value="alpha/beta-Hydrolases"/>
    <property type="match status" value="1"/>
</dbReference>
<keyword evidence="2" id="KW-1185">Reference proteome</keyword>
<dbReference type="RefSeq" id="WP_250874611.1">
    <property type="nucleotide sequence ID" value="NZ_JALXFV010000008.1"/>
</dbReference>
<dbReference type="PROSITE" id="PS51318">
    <property type="entry name" value="TAT"/>
    <property type="match status" value="1"/>
</dbReference>
<dbReference type="Proteomes" id="UP001597187">
    <property type="component" value="Unassembled WGS sequence"/>
</dbReference>
<organism evidence="1 2">
    <name type="scientific">Halomarina rubra</name>
    <dbReference type="NCBI Taxonomy" id="2071873"/>
    <lineage>
        <taxon>Archaea</taxon>
        <taxon>Methanobacteriati</taxon>
        <taxon>Methanobacteriota</taxon>
        <taxon>Stenosarchaea group</taxon>
        <taxon>Halobacteria</taxon>
        <taxon>Halobacteriales</taxon>
        <taxon>Natronomonadaceae</taxon>
        <taxon>Halomarina</taxon>
    </lineage>
</organism>
<dbReference type="InterPro" id="IPR006311">
    <property type="entry name" value="TAT_signal"/>
</dbReference>
<comment type="caution">
    <text evidence="1">The sequence shown here is derived from an EMBL/GenBank/DDBJ whole genome shotgun (WGS) entry which is preliminary data.</text>
</comment>